<proteinExistence type="predicted"/>
<evidence type="ECO:0000313" key="4">
    <source>
        <dbReference type="EMBL" id="KTD22339.1"/>
    </source>
</evidence>
<keyword evidence="1" id="KW-0963">Cytoplasm</keyword>
<dbReference type="Gene3D" id="3.40.1410.10">
    <property type="entry name" value="Chorismate lyase-like"/>
    <property type="match status" value="1"/>
</dbReference>
<comment type="caution">
    <text evidence="4">The sequence shown here is derived from an EMBL/GenBank/DDBJ whole genome shotgun (WGS) entry which is preliminary data.</text>
</comment>
<protein>
    <submittedName>
        <fullName evidence="4">4-hydroxybenzoate synthetase</fullName>
    </submittedName>
</protein>
<dbReference type="AlphaFoldDB" id="A0A0W0VQK6"/>
<dbReference type="PATRIC" id="fig|45068.5.peg.603"/>
<dbReference type="STRING" id="45068.Llon_0557"/>
<dbReference type="GO" id="GO:0006744">
    <property type="term" value="P:ubiquinone biosynthetic process"/>
    <property type="evidence" value="ECO:0007669"/>
    <property type="project" value="UniProtKB-KW"/>
</dbReference>
<evidence type="ECO:0000256" key="2">
    <source>
        <dbReference type="ARBA" id="ARBA00022688"/>
    </source>
</evidence>
<keyword evidence="3" id="KW-0456">Lyase</keyword>
<dbReference type="RefSeq" id="WP_065238265.1">
    <property type="nucleotide sequence ID" value="NZ_CAAAHZ010000007.1"/>
</dbReference>
<evidence type="ECO:0000313" key="5">
    <source>
        <dbReference type="Proteomes" id="UP000054997"/>
    </source>
</evidence>
<evidence type="ECO:0000256" key="1">
    <source>
        <dbReference type="ARBA" id="ARBA00022490"/>
    </source>
</evidence>
<dbReference type="InterPro" id="IPR028978">
    <property type="entry name" value="Chorismate_lyase_/UTRA_dom_sf"/>
</dbReference>
<dbReference type="GO" id="GO:0008813">
    <property type="term" value="F:chorismate lyase activity"/>
    <property type="evidence" value="ECO:0007669"/>
    <property type="project" value="InterPro"/>
</dbReference>
<dbReference type="PANTHER" id="PTHR38683:SF1">
    <property type="entry name" value="CHORISMATE PYRUVATE-LYASE"/>
    <property type="match status" value="1"/>
</dbReference>
<dbReference type="PANTHER" id="PTHR38683">
    <property type="entry name" value="CHORISMATE PYRUVATE-LYASE"/>
    <property type="match status" value="1"/>
</dbReference>
<dbReference type="EMBL" id="LNYK01000010">
    <property type="protein sequence ID" value="KTD22339.1"/>
    <property type="molecule type" value="Genomic_DNA"/>
</dbReference>
<gene>
    <name evidence="4" type="primary">ubiC</name>
    <name evidence="4" type="ORF">Llon_0557</name>
</gene>
<dbReference type="SUPFAM" id="SSF64288">
    <property type="entry name" value="Chorismate lyase-like"/>
    <property type="match status" value="1"/>
</dbReference>
<dbReference type="Proteomes" id="UP000054997">
    <property type="component" value="Unassembled WGS sequence"/>
</dbReference>
<sequence length="185" mass="21731">MLLNTDSLLKVTCKPSQNVKTWLSYPYSLTKKLKSVSGDARLEILNQCWRPSDWWDNYALLIHDKKVLCREIMMHSNGEPCWYARTVIPEYTYQAGDHLFLRLQYESLGEIIFDNPNIKRVLFCGYGVNQNNIEYHWIDPGLRLPAEVIWLRLSVFMLHEQFPFYLAELLMPGIERYADEHGGLS</sequence>
<evidence type="ECO:0000256" key="3">
    <source>
        <dbReference type="ARBA" id="ARBA00023239"/>
    </source>
</evidence>
<dbReference type="InterPro" id="IPR007440">
    <property type="entry name" value="Chorismate--pyruvate_lyase"/>
</dbReference>
<dbReference type="GO" id="GO:0005829">
    <property type="term" value="C:cytosol"/>
    <property type="evidence" value="ECO:0007669"/>
    <property type="project" value="TreeGrafter"/>
</dbReference>
<keyword evidence="5" id="KW-1185">Reference proteome</keyword>
<accession>A0A0W0VQK6</accession>
<reference evidence="4 5" key="1">
    <citation type="submission" date="2015-11" db="EMBL/GenBank/DDBJ databases">
        <title>Genomic analysis of 38 Legionella species identifies large and diverse effector repertoires.</title>
        <authorList>
            <person name="Burstein D."/>
            <person name="Amaro F."/>
            <person name="Zusman T."/>
            <person name="Lifshitz Z."/>
            <person name="Cohen O."/>
            <person name="Gilbert J.A."/>
            <person name="Pupko T."/>
            <person name="Shuman H.A."/>
            <person name="Segal G."/>
        </authorList>
    </citation>
    <scope>NUCLEOTIDE SEQUENCE [LARGE SCALE GENOMIC DNA]</scope>
    <source>
        <strain evidence="4 5">ATCC 49505</strain>
    </source>
</reference>
<keyword evidence="2" id="KW-0831">Ubiquinone biosynthesis</keyword>
<dbReference type="Pfam" id="PF04345">
    <property type="entry name" value="Chor_lyase"/>
    <property type="match status" value="1"/>
</dbReference>
<name>A0A0W0VQK6_9GAMM</name>
<organism evidence="4 5">
    <name type="scientific">Legionella londiniensis</name>
    <dbReference type="NCBI Taxonomy" id="45068"/>
    <lineage>
        <taxon>Bacteria</taxon>
        <taxon>Pseudomonadati</taxon>
        <taxon>Pseudomonadota</taxon>
        <taxon>Gammaproteobacteria</taxon>
        <taxon>Legionellales</taxon>
        <taxon>Legionellaceae</taxon>
        <taxon>Legionella</taxon>
    </lineage>
</organism>